<evidence type="ECO:0000256" key="3">
    <source>
        <dbReference type="ARBA" id="ARBA00023027"/>
    </source>
</evidence>
<accession>A0A3G2R6P2</accession>
<dbReference type="GO" id="GO:0004022">
    <property type="term" value="F:alcohol dehydrogenase (NAD+) activity"/>
    <property type="evidence" value="ECO:0007669"/>
    <property type="project" value="UniProtKB-ARBA"/>
</dbReference>
<dbReference type="SUPFAM" id="SSF56796">
    <property type="entry name" value="Dehydroquinate synthase-like"/>
    <property type="match status" value="1"/>
</dbReference>
<dbReference type="PANTHER" id="PTHR11496:SF102">
    <property type="entry name" value="ALCOHOL DEHYDROGENASE 4"/>
    <property type="match status" value="1"/>
</dbReference>
<dbReference type="Pfam" id="PF25137">
    <property type="entry name" value="ADH_Fe_C"/>
    <property type="match status" value="1"/>
</dbReference>
<dbReference type="EMBL" id="CP033169">
    <property type="protein sequence ID" value="AYO31081.1"/>
    <property type="molecule type" value="Genomic_DNA"/>
</dbReference>
<evidence type="ECO:0000313" key="7">
    <source>
        <dbReference type="Proteomes" id="UP000280960"/>
    </source>
</evidence>
<organism evidence="6 7">
    <name type="scientific">Biomaibacter acetigenes</name>
    <dbReference type="NCBI Taxonomy" id="2316383"/>
    <lineage>
        <taxon>Bacteria</taxon>
        <taxon>Bacillati</taxon>
        <taxon>Bacillota</taxon>
        <taxon>Clostridia</taxon>
        <taxon>Thermosediminibacterales</taxon>
        <taxon>Tepidanaerobacteraceae</taxon>
        <taxon>Biomaibacter</taxon>
    </lineage>
</organism>
<keyword evidence="7" id="KW-1185">Reference proteome</keyword>
<dbReference type="CDD" id="cd08551">
    <property type="entry name" value="Fe-ADH"/>
    <property type="match status" value="1"/>
</dbReference>
<name>A0A3G2R6P2_9FIRM</name>
<evidence type="ECO:0000256" key="1">
    <source>
        <dbReference type="ARBA" id="ARBA00007358"/>
    </source>
</evidence>
<dbReference type="PANTHER" id="PTHR11496">
    <property type="entry name" value="ALCOHOL DEHYDROGENASE"/>
    <property type="match status" value="1"/>
</dbReference>
<dbReference type="Gene3D" id="3.40.50.1970">
    <property type="match status" value="1"/>
</dbReference>
<dbReference type="InterPro" id="IPR056798">
    <property type="entry name" value="ADH_Fe_C"/>
</dbReference>
<evidence type="ECO:0000313" key="6">
    <source>
        <dbReference type="EMBL" id="AYO31081.1"/>
    </source>
</evidence>
<feature type="domain" description="Fe-containing alcohol dehydrogenase-like C-terminal" evidence="5">
    <location>
        <begin position="190"/>
        <end position="385"/>
    </location>
</feature>
<comment type="similarity">
    <text evidence="1">Belongs to the iron-containing alcohol dehydrogenase family.</text>
</comment>
<dbReference type="PROSITE" id="PS00913">
    <property type="entry name" value="ADH_IRON_1"/>
    <property type="match status" value="1"/>
</dbReference>
<dbReference type="Pfam" id="PF00465">
    <property type="entry name" value="Fe-ADH"/>
    <property type="match status" value="1"/>
</dbReference>
<dbReference type="InterPro" id="IPR018211">
    <property type="entry name" value="ADH_Fe_CS"/>
</dbReference>
<reference evidence="6 7" key="1">
    <citation type="submission" date="2018-10" db="EMBL/GenBank/DDBJ databases">
        <authorList>
            <person name="Zhang X."/>
        </authorList>
    </citation>
    <scope>NUCLEOTIDE SEQUENCE [LARGE SCALE GENOMIC DNA]</scope>
    <source>
        <strain evidence="6 7">SK-G1</strain>
    </source>
</reference>
<protein>
    <submittedName>
        <fullName evidence="6">Iron-containing alcohol dehydrogenase</fullName>
    </submittedName>
</protein>
<evidence type="ECO:0000256" key="2">
    <source>
        <dbReference type="ARBA" id="ARBA00023002"/>
    </source>
</evidence>
<sequence>MIKGTYSLKSPGKVIAGIDSIEGLKSIIAEEKAERVLIITDKGVWNAGLVERPAEILRSCGCKVEIIDNTPPEPEASQIDEMFKSISGADFQMVIGIGGGSSMDAAKIISVLMTNGGSVREILGTDKVANKGVPKLMIPTTAGTGSEATPNAIVLVPEEKLKVGIVSSKLIPDYVILDPSMTVKLPPAITANTGMDALIHAMECYISLKANPFSDTFALRAIKLISGSICRAYNSGEDIDARHDMLIGSFYGGVCIAASGTAAVHALSYPLGSMYRIPHGLSNAILLPYVMEFNMDAAIEKYRDMAIAMGIEVDGLSGEQAAQKMVESLYDLIEDLNIKSPLKEMKISESELDEIVESASKVTRLLDNNPKKLSKEDMRKIYKNIL</sequence>
<dbReference type="FunFam" id="1.20.1090.10:FF:000001">
    <property type="entry name" value="Aldehyde-alcohol dehydrogenase"/>
    <property type="match status" value="1"/>
</dbReference>
<dbReference type="InterPro" id="IPR001670">
    <property type="entry name" value="ADH_Fe/GldA"/>
</dbReference>
<dbReference type="KEGG" id="bacg:D2962_11155"/>
<evidence type="ECO:0000259" key="5">
    <source>
        <dbReference type="Pfam" id="PF25137"/>
    </source>
</evidence>
<evidence type="ECO:0000259" key="4">
    <source>
        <dbReference type="Pfam" id="PF00465"/>
    </source>
</evidence>
<dbReference type="RefSeq" id="WP_120765790.1">
    <property type="nucleotide sequence ID" value="NZ_CP033169.1"/>
</dbReference>
<keyword evidence="3" id="KW-0520">NAD</keyword>
<dbReference type="Proteomes" id="UP000280960">
    <property type="component" value="Chromosome"/>
</dbReference>
<keyword evidence="2" id="KW-0560">Oxidoreductase</keyword>
<dbReference type="AlphaFoldDB" id="A0A3G2R6P2"/>
<feature type="domain" description="Alcohol dehydrogenase iron-type/glycerol dehydrogenase GldA" evidence="4">
    <location>
        <begin position="11"/>
        <end position="179"/>
    </location>
</feature>
<dbReference type="InterPro" id="IPR039697">
    <property type="entry name" value="Alcohol_dehydrogenase_Fe"/>
</dbReference>
<dbReference type="Gene3D" id="1.20.1090.10">
    <property type="entry name" value="Dehydroquinate synthase-like - alpha domain"/>
    <property type="match status" value="1"/>
</dbReference>
<proteinExistence type="inferred from homology"/>
<dbReference type="GO" id="GO:0046872">
    <property type="term" value="F:metal ion binding"/>
    <property type="evidence" value="ECO:0007669"/>
    <property type="project" value="InterPro"/>
</dbReference>
<gene>
    <name evidence="6" type="ORF">D2962_11155</name>
</gene>
<dbReference type="FunFam" id="3.40.50.1970:FF:000003">
    <property type="entry name" value="Alcohol dehydrogenase, iron-containing"/>
    <property type="match status" value="1"/>
</dbReference>